<name>A0A267G7J8_9PLAT</name>
<feature type="domain" description="Arrestin C-terminal-like" evidence="3">
    <location>
        <begin position="217"/>
        <end position="359"/>
    </location>
</feature>
<feature type="compositionally biased region" description="Polar residues" evidence="2">
    <location>
        <begin position="521"/>
        <end position="531"/>
    </location>
</feature>
<evidence type="ECO:0000259" key="3">
    <source>
        <dbReference type="SMART" id="SM01017"/>
    </source>
</evidence>
<dbReference type="InterPro" id="IPR014756">
    <property type="entry name" value="Ig_E-set"/>
</dbReference>
<dbReference type="EMBL" id="NIVC01001471">
    <property type="protein sequence ID" value="PAA67612.1"/>
    <property type="molecule type" value="Genomic_DNA"/>
</dbReference>
<feature type="region of interest" description="Disordered" evidence="2">
    <location>
        <begin position="468"/>
        <end position="531"/>
    </location>
</feature>
<evidence type="ECO:0000256" key="2">
    <source>
        <dbReference type="SAM" id="MobiDB-lite"/>
    </source>
</evidence>
<dbReference type="SUPFAM" id="SSF81296">
    <property type="entry name" value="E set domains"/>
    <property type="match status" value="2"/>
</dbReference>
<keyword evidence="6" id="KW-1185">Reference proteome</keyword>
<dbReference type="InterPro" id="IPR011022">
    <property type="entry name" value="Arrestin_C-like"/>
</dbReference>
<dbReference type="PANTHER" id="PTHR11188">
    <property type="entry name" value="ARRESTIN DOMAIN CONTAINING PROTEIN"/>
    <property type="match status" value="1"/>
</dbReference>
<feature type="compositionally biased region" description="Low complexity" evidence="2">
    <location>
        <begin position="388"/>
        <end position="400"/>
    </location>
</feature>
<evidence type="ECO:0000313" key="4">
    <source>
        <dbReference type="EMBL" id="PAA67612.1"/>
    </source>
</evidence>
<dbReference type="AlphaFoldDB" id="A0A267G7J8"/>
<dbReference type="InterPro" id="IPR011021">
    <property type="entry name" value="Arrestin-like_N"/>
</dbReference>
<dbReference type="STRING" id="282301.A0A267G7J8"/>
<evidence type="ECO:0000313" key="6">
    <source>
        <dbReference type="Proteomes" id="UP000215902"/>
    </source>
</evidence>
<organism evidence="5 6">
    <name type="scientific">Macrostomum lignano</name>
    <dbReference type="NCBI Taxonomy" id="282301"/>
    <lineage>
        <taxon>Eukaryota</taxon>
        <taxon>Metazoa</taxon>
        <taxon>Spiralia</taxon>
        <taxon>Lophotrochozoa</taxon>
        <taxon>Platyhelminthes</taxon>
        <taxon>Rhabditophora</taxon>
        <taxon>Macrostomorpha</taxon>
        <taxon>Macrostomida</taxon>
        <taxon>Macrostomidae</taxon>
        <taxon>Macrostomum</taxon>
    </lineage>
</organism>
<proteinExistence type="inferred from homology"/>
<reference evidence="5 6" key="1">
    <citation type="submission" date="2017-06" db="EMBL/GenBank/DDBJ databases">
        <title>A platform for efficient transgenesis in Macrostomum lignano, a flatworm model organism for stem cell research.</title>
        <authorList>
            <person name="Berezikov E."/>
        </authorList>
    </citation>
    <scope>NUCLEOTIDE SEQUENCE [LARGE SCALE GENOMIC DNA]</scope>
    <source>
        <strain evidence="5">DV1</strain>
        <tissue evidence="5">Whole organism</tissue>
    </source>
</reference>
<dbReference type="Proteomes" id="UP000215902">
    <property type="component" value="Unassembled WGS sequence"/>
</dbReference>
<sequence>MSMTKETPSLVILHANDSVASSSGTSSPALSPSTTPAQAPSLSALATASAKSRLLLFDVCFSGGRRVFRSGDRIAGWVTVETRGPVYATGYKIECVGYSELPPETSNGVSKQRLVCRRHLSIEENLLPGSRLVEKRSFEFQLPRWLPHSVECQEFGCVRYCCRAVVTFSLDEADGIEATQFFTLIEDVDLNAPAVAQRCTFDETSCTSVDRLINKLLKDEVKTSMMLKKDAYVPGEDVNCHLSVHCSSSTLPVQRIVLKLVQRATALGSNQRRLGSRNQVVLQEQVASLGPGKEPERFWSAKHKLHIPGVVATSLPNSHFQHPIAVEYAIQMCVTLGFSHVPVKDVTLGCPILIGTVPKLQPGIPMPCPEASFVEAINCAIPNSQQSQVQPLQQQQQQQQRRNSRGSFLASFNSKRSNPMSSGYRCPQVKYTLYCVYYPTIAIYRQKPAGSVGGGALKSILKVRHSSVDELDSNSTGKPESEPEEQQQQRLYQQNQQQQQQQHRSRRRRRHGETETRMKRSTSTGCYETPL</sequence>
<dbReference type="OrthoDB" id="2333384at2759"/>
<dbReference type="InterPro" id="IPR014752">
    <property type="entry name" value="Arrestin-like_C"/>
</dbReference>
<dbReference type="GO" id="GO:0005737">
    <property type="term" value="C:cytoplasm"/>
    <property type="evidence" value="ECO:0007669"/>
    <property type="project" value="TreeGrafter"/>
</dbReference>
<dbReference type="InterPro" id="IPR050357">
    <property type="entry name" value="Arrestin_domain-protein"/>
</dbReference>
<comment type="caution">
    <text evidence="5">The sequence shown here is derived from an EMBL/GenBank/DDBJ whole genome shotgun (WGS) entry which is preliminary data.</text>
</comment>
<dbReference type="SMART" id="SM01017">
    <property type="entry name" value="Arrestin_C"/>
    <property type="match status" value="1"/>
</dbReference>
<dbReference type="Pfam" id="PF02752">
    <property type="entry name" value="Arrestin_C"/>
    <property type="match status" value="1"/>
</dbReference>
<dbReference type="PANTHER" id="PTHR11188:SF176">
    <property type="entry name" value="ARRESTIN DOMAIN-CONTAINING PROTEIN 1"/>
    <property type="match status" value="1"/>
</dbReference>
<evidence type="ECO:0000256" key="1">
    <source>
        <dbReference type="ARBA" id="ARBA00005298"/>
    </source>
</evidence>
<gene>
    <name evidence="4" type="ORF">BOX15_Mlig026047g1</name>
    <name evidence="5" type="ORF">BOX15_Mlig026047g3</name>
</gene>
<dbReference type="Gene3D" id="2.60.40.640">
    <property type="match status" value="2"/>
</dbReference>
<dbReference type="GO" id="GO:0015031">
    <property type="term" value="P:protein transport"/>
    <property type="evidence" value="ECO:0007669"/>
    <property type="project" value="TreeGrafter"/>
</dbReference>
<dbReference type="Pfam" id="PF00339">
    <property type="entry name" value="Arrestin_N"/>
    <property type="match status" value="1"/>
</dbReference>
<feature type="compositionally biased region" description="Polar residues" evidence="2">
    <location>
        <begin position="410"/>
        <end position="421"/>
    </location>
</feature>
<evidence type="ECO:0000313" key="5">
    <source>
        <dbReference type="EMBL" id="PAA81397.1"/>
    </source>
</evidence>
<accession>A0A267G7J8</accession>
<dbReference type="EMBL" id="NIVC01000532">
    <property type="protein sequence ID" value="PAA81397.1"/>
    <property type="molecule type" value="Genomic_DNA"/>
</dbReference>
<feature type="compositionally biased region" description="Low complexity" evidence="2">
    <location>
        <begin position="486"/>
        <end position="502"/>
    </location>
</feature>
<protein>
    <recommendedName>
        <fullName evidence="3">Arrestin C-terminal-like domain-containing protein</fullName>
    </recommendedName>
</protein>
<feature type="region of interest" description="Disordered" evidence="2">
    <location>
        <begin position="388"/>
        <end position="423"/>
    </location>
</feature>
<comment type="similarity">
    <text evidence="1">Belongs to the arrestin family.</text>
</comment>